<dbReference type="NCBIfam" id="TIGR03352">
    <property type="entry name" value="VI_chp_3"/>
    <property type="match status" value="1"/>
</dbReference>
<dbReference type="EMBL" id="MJMJ01000012">
    <property type="protein sequence ID" value="OLQ90625.1"/>
    <property type="molecule type" value="Genomic_DNA"/>
</dbReference>
<evidence type="ECO:0000256" key="1">
    <source>
        <dbReference type="SAM" id="SignalP"/>
    </source>
</evidence>
<dbReference type="Proteomes" id="UP000186313">
    <property type="component" value="Unassembled WGS sequence"/>
</dbReference>
<dbReference type="PANTHER" id="PTHR37625">
    <property type="entry name" value="OUTER MEMBRANE LIPOPROTEIN-RELATED"/>
    <property type="match status" value="1"/>
</dbReference>
<keyword evidence="2" id="KW-0449">Lipoprotein</keyword>
<gene>
    <name evidence="3" type="ORF">BIY20_09165</name>
    <name evidence="2" type="ORF">BIY22_06435</name>
</gene>
<feature type="chain" id="PRO_5043149018" evidence="1">
    <location>
        <begin position="21"/>
        <end position="161"/>
    </location>
</feature>
<dbReference type="OrthoDB" id="8655355at2"/>
<keyword evidence="4" id="KW-1185">Reference proteome</keyword>
<sequence>MNVRNWLSICFIALFLSACSSEPETYDPTQLPTKVTFSIVAQEGMNPSVMGQSSPVEIQVFELVDDSMFMSSSYDQMREDYEKALKSNFVKSYDYAMTPGQFKFVNAIEVDEETNYIGIMAHFSDIELSEWKKAVKVLNKGREYHLLMLLNDYDVKLEKVE</sequence>
<evidence type="ECO:0000313" key="4">
    <source>
        <dbReference type="Proteomes" id="UP000186039"/>
    </source>
</evidence>
<dbReference type="AlphaFoldDB" id="A0A1Q9HJX7"/>
<dbReference type="Proteomes" id="UP000186039">
    <property type="component" value="Unassembled WGS sequence"/>
</dbReference>
<dbReference type="PROSITE" id="PS51257">
    <property type="entry name" value="PROKAR_LIPOPROTEIN"/>
    <property type="match status" value="1"/>
</dbReference>
<dbReference type="Pfam" id="PF12790">
    <property type="entry name" value="T6SS-SciN"/>
    <property type="match status" value="1"/>
</dbReference>
<keyword evidence="1" id="KW-0732">Signal</keyword>
<dbReference type="EMBL" id="MJMH01000170">
    <property type="protein sequence ID" value="OLQ91995.1"/>
    <property type="molecule type" value="Genomic_DNA"/>
</dbReference>
<reference evidence="4 5" key="1">
    <citation type="submission" date="2016-09" db="EMBL/GenBank/DDBJ databases">
        <title>Genomic Taxonomy of the Vibrionaceae.</title>
        <authorList>
            <person name="Gonzalez-Castillo A."/>
            <person name="Gomez-Gil B."/>
            <person name="Enciso-Ibarra K."/>
        </authorList>
    </citation>
    <scope>NUCLEOTIDE SEQUENCE [LARGE SCALE GENOMIC DNA]</scope>
    <source>
        <strain evidence="3 4">CAIM 1902</strain>
        <strain evidence="2 5">CAIM 703</strain>
    </source>
</reference>
<dbReference type="Gene3D" id="2.60.40.4150">
    <property type="entry name" value="Type VI secretion system, lipoprotein SciN"/>
    <property type="match status" value="1"/>
</dbReference>
<organism evidence="2 5">
    <name type="scientific">Vibrio panuliri</name>
    <dbReference type="NCBI Taxonomy" id="1381081"/>
    <lineage>
        <taxon>Bacteria</taxon>
        <taxon>Pseudomonadati</taxon>
        <taxon>Pseudomonadota</taxon>
        <taxon>Gammaproteobacteria</taxon>
        <taxon>Vibrionales</taxon>
        <taxon>Vibrionaceae</taxon>
        <taxon>Vibrio</taxon>
    </lineage>
</organism>
<accession>A0A1Q9HJX7</accession>
<feature type="signal peptide" evidence="1">
    <location>
        <begin position="1"/>
        <end position="20"/>
    </location>
</feature>
<comment type="caution">
    <text evidence="2">The sequence shown here is derived from an EMBL/GenBank/DDBJ whole genome shotgun (WGS) entry which is preliminary data.</text>
</comment>
<protein>
    <submittedName>
        <fullName evidence="2">Type VI secretion system-associated lipoprotein</fullName>
    </submittedName>
</protein>
<evidence type="ECO:0000313" key="5">
    <source>
        <dbReference type="Proteomes" id="UP000186313"/>
    </source>
</evidence>
<name>A0A1Q9HJX7_9VIBR</name>
<evidence type="ECO:0000313" key="3">
    <source>
        <dbReference type="EMBL" id="OLQ91995.1"/>
    </source>
</evidence>
<dbReference type="InterPro" id="IPR017734">
    <property type="entry name" value="T6SS_SciN"/>
</dbReference>
<dbReference type="STRING" id="1381081.BIY22_06435"/>
<dbReference type="PANTHER" id="PTHR37625:SF5">
    <property type="entry name" value="LIPOPROTEIN"/>
    <property type="match status" value="1"/>
</dbReference>
<proteinExistence type="predicted"/>
<evidence type="ECO:0000313" key="2">
    <source>
        <dbReference type="EMBL" id="OLQ90625.1"/>
    </source>
</evidence>
<dbReference type="InterPro" id="IPR038706">
    <property type="entry name" value="Type_VI_SciN-like_sf"/>
</dbReference>